<dbReference type="InterPro" id="IPR013752">
    <property type="entry name" value="KPA_reductase"/>
</dbReference>
<comment type="similarity">
    <text evidence="1 4">Belongs to the ketopantoate reductase family.</text>
</comment>
<dbReference type="SUPFAM" id="SSF48179">
    <property type="entry name" value="6-phosphogluconate dehydrogenase C-terminal domain-like"/>
    <property type="match status" value="1"/>
</dbReference>
<dbReference type="EMBL" id="JBHSAP010000007">
    <property type="protein sequence ID" value="MFC4076371.1"/>
    <property type="molecule type" value="Genomic_DNA"/>
</dbReference>
<dbReference type="Gene3D" id="1.10.1040.10">
    <property type="entry name" value="N-(1-d-carboxylethyl)-l-norvaline Dehydrogenase, domain 2"/>
    <property type="match status" value="1"/>
</dbReference>
<comment type="catalytic activity">
    <reaction evidence="4">
        <text>(R)-pantoate + NADP(+) = 2-dehydropantoate + NADPH + H(+)</text>
        <dbReference type="Rhea" id="RHEA:16233"/>
        <dbReference type="ChEBI" id="CHEBI:11561"/>
        <dbReference type="ChEBI" id="CHEBI:15378"/>
        <dbReference type="ChEBI" id="CHEBI:15980"/>
        <dbReference type="ChEBI" id="CHEBI:57783"/>
        <dbReference type="ChEBI" id="CHEBI:58349"/>
        <dbReference type="EC" id="1.1.1.169"/>
    </reaction>
</comment>
<dbReference type="SUPFAM" id="SSF51735">
    <property type="entry name" value="NAD(P)-binding Rossmann-fold domains"/>
    <property type="match status" value="1"/>
</dbReference>
<dbReference type="InterPro" id="IPR013328">
    <property type="entry name" value="6PGD_dom2"/>
</dbReference>
<dbReference type="Pfam" id="PF08546">
    <property type="entry name" value="ApbA_C"/>
    <property type="match status" value="1"/>
</dbReference>
<feature type="domain" description="Ketopantoate reductase N-terminal" evidence="5">
    <location>
        <begin position="3"/>
        <end position="151"/>
    </location>
</feature>
<dbReference type="PANTHER" id="PTHR21708:SF26">
    <property type="entry name" value="2-DEHYDROPANTOATE 2-REDUCTASE"/>
    <property type="match status" value="1"/>
</dbReference>
<evidence type="ECO:0000313" key="8">
    <source>
        <dbReference type="Proteomes" id="UP001595843"/>
    </source>
</evidence>
<comment type="caution">
    <text evidence="7">The sequence shown here is derived from an EMBL/GenBank/DDBJ whole genome shotgun (WGS) entry which is preliminary data.</text>
</comment>
<evidence type="ECO:0000256" key="3">
    <source>
        <dbReference type="ARBA" id="ARBA00023002"/>
    </source>
</evidence>
<dbReference type="EC" id="1.1.1.169" evidence="4"/>
<evidence type="ECO:0000259" key="6">
    <source>
        <dbReference type="Pfam" id="PF08546"/>
    </source>
</evidence>
<dbReference type="PANTHER" id="PTHR21708">
    <property type="entry name" value="PROBABLE 2-DEHYDROPANTOATE 2-REDUCTASE"/>
    <property type="match status" value="1"/>
</dbReference>
<dbReference type="NCBIfam" id="TIGR00745">
    <property type="entry name" value="apbA_panE"/>
    <property type="match status" value="1"/>
</dbReference>
<accession>A0ABV8JBT7</accession>
<organism evidence="7 8">
    <name type="scientific">Salinithrix halophila</name>
    <dbReference type="NCBI Taxonomy" id="1485204"/>
    <lineage>
        <taxon>Bacteria</taxon>
        <taxon>Bacillati</taxon>
        <taxon>Bacillota</taxon>
        <taxon>Bacilli</taxon>
        <taxon>Bacillales</taxon>
        <taxon>Thermoactinomycetaceae</taxon>
        <taxon>Salinithrix</taxon>
    </lineage>
</organism>
<evidence type="ECO:0000256" key="4">
    <source>
        <dbReference type="RuleBase" id="RU362068"/>
    </source>
</evidence>
<keyword evidence="8" id="KW-1185">Reference proteome</keyword>
<protein>
    <recommendedName>
        <fullName evidence="4">2-dehydropantoate 2-reductase</fullName>
        <ecNumber evidence="4">1.1.1.169</ecNumber>
    </recommendedName>
    <alternativeName>
        <fullName evidence="4">Ketopantoate reductase</fullName>
    </alternativeName>
</protein>
<keyword evidence="4" id="KW-0566">Pantothenate biosynthesis</keyword>
<evidence type="ECO:0000259" key="5">
    <source>
        <dbReference type="Pfam" id="PF02558"/>
    </source>
</evidence>
<keyword evidence="3 4" id="KW-0560">Oxidoreductase</keyword>
<comment type="pathway">
    <text evidence="4">Cofactor biosynthesis; (R)-pantothenate biosynthesis; (R)-pantoate from 3-methyl-2-oxobutanoate: step 2/2.</text>
</comment>
<dbReference type="InterPro" id="IPR051402">
    <property type="entry name" value="KPR-Related"/>
</dbReference>
<evidence type="ECO:0000313" key="7">
    <source>
        <dbReference type="EMBL" id="MFC4076371.1"/>
    </source>
</evidence>
<dbReference type="Pfam" id="PF02558">
    <property type="entry name" value="ApbA"/>
    <property type="match status" value="1"/>
</dbReference>
<sequence length="310" mass="34317">MRILILGAGAVGGYFGGRLLEKGEDVTFLVRPRRKQQLEESGLVIRSVHGDYKASVKAITSGEDAGTFDAVVLGVKAYHLERSLADLRSYVGEKTLILPLLNGVTHLDRLQEVFKPEQVVGGLCFIETTLNEKGEIEQYSHRHDVYMGELDGSDSERINRLFQVFDGARMTVKKSKCILADMWQKYTFISTFSGITSLMNSSIGPVMAAPGGRETVRRLLDEIVEVARSKEPALDVELAERVFTTLESLEPTMKSSMLRDIEKGGAVEADHLHGSLIHMAPAGTDLPLLKAVYAYLKTYEFHRVIEGARS</sequence>
<feature type="domain" description="Ketopantoate reductase C-terminal" evidence="6">
    <location>
        <begin position="178"/>
        <end position="300"/>
    </location>
</feature>
<evidence type="ECO:0000256" key="1">
    <source>
        <dbReference type="ARBA" id="ARBA00007870"/>
    </source>
</evidence>
<evidence type="ECO:0000256" key="2">
    <source>
        <dbReference type="ARBA" id="ARBA00022857"/>
    </source>
</evidence>
<keyword evidence="2 4" id="KW-0521">NADP</keyword>
<dbReference type="RefSeq" id="WP_380703154.1">
    <property type="nucleotide sequence ID" value="NZ_JBHSAP010000007.1"/>
</dbReference>
<dbReference type="InterPro" id="IPR013332">
    <property type="entry name" value="KPR_N"/>
</dbReference>
<name>A0ABV8JBT7_9BACL</name>
<reference evidence="8" key="1">
    <citation type="journal article" date="2019" name="Int. J. Syst. Evol. Microbiol.">
        <title>The Global Catalogue of Microorganisms (GCM) 10K type strain sequencing project: providing services to taxonomists for standard genome sequencing and annotation.</title>
        <authorList>
            <consortium name="The Broad Institute Genomics Platform"/>
            <consortium name="The Broad Institute Genome Sequencing Center for Infectious Disease"/>
            <person name="Wu L."/>
            <person name="Ma J."/>
        </authorList>
    </citation>
    <scope>NUCLEOTIDE SEQUENCE [LARGE SCALE GENOMIC DNA]</scope>
    <source>
        <strain evidence="8">IBRC-M 10813</strain>
    </source>
</reference>
<dbReference type="InterPro" id="IPR003710">
    <property type="entry name" value="ApbA"/>
</dbReference>
<proteinExistence type="inferred from homology"/>
<dbReference type="Gene3D" id="3.40.50.720">
    <property type="entry name" value="NAD(P)-binding Rossmann-like Domain"/>
    <property type="match status" value="1"/>
</dbReference>
<dbReference type="InterPro" id="IPR008927">
    <property type="entry name" value="6-PGluconate_DH-like_C_sf"/>
</dbReference>
<comment type="function">
    <text evidence="4">Catalyzes the NADPH-dependent reduction of ketopantoate into pantoic acid.</text>
</comment>
<dbReference type="InterPro" id="IPR036291">
    <property type="entry name" value="NAD(P)-bd_dom_sf"/>
</dbReference>
<dbReference type="Proteomes" id="UP001595843">
    <property type="component" value="Unassembled WGS sequence"/>
</dbReference>
<gene>
    <name evidence="7" type="ORF">ACFOUO_06050</name>
</gene>